<name>A0A3P3UH86_9BACL</name>
<dbReference type="InterPro" id="IPR017557">
    <property type="entry name" value="Holo-ACP_synthase"/>
</dbReference>
<accession>A0A3P3UH86</accession>
<keyword evidence="6" id="KW-1185">Reference proteome</keyword>
<dbReference type="AlphaFoldDB" id="A0A3P3UH86"/>
<evidence type="ECO:0000256" key="2">
    <source>
        <dbReference type="ARBA" id="ARBA00022695"/>
    </source>
</evidence>
<evidence type="ECO:0000256" key="1">
    <source>
        <dbReference type="ARBA" id="ARBA00022679"/>
    </source>
</evidence>
<gene>
    <name evidence="5" type="ORF">EHV15_24710</name>
</gene>
<sequence>MTVRPHDLIEVADLSCLSMNEDKEWAAASLRHAPYVVVRRASPPADSRIPVGIRGTERNQREAALLAPEGAGRIVTPYEIAERRMWNAVSVERRDLPVIRVMDKVAELMADWRWGPAGSAGFEMATGCPSLKVTSDLDLVIDRPEAVDYAEAANLLRRLDQLEVRIDIQLETKDGAYVLREIIDRRTSTVVLRCPSGPKLVRNPWK</sequence>
<protein>
    <submittedName>
        <fullName evidence="5">Malonate decarboxylase holo-ACP synthase</fullName>
    </submittedName>
</protein>
<proteinExistence type="predicted"/>
<dbReference type="InterPro" id="IPR048903">
    <property type="entry name" value="MdcG_N"/>
</dbReference>
<dbReference type="EMBL" id="RRCN01000001">
    <property type="protein sequence ID" value="RRJ67753.1"/>
    <property type="molecule type" value="Genomic_DNA"/>
</dbReference>
<dbReference type="NCBIfam" id="TIGR03135">
    <property type="entry name" value="malonate_mdcG"/>
    <property type="match status" value="1"/>
</dbReference>
<evidence type="ECO:0000259" key="3">
    <source>
        <dbReference type="Pfam" id="PF10620"/>
    </source>
</evidence>
<dbReference type="Pfam" id="PF10620">
    <property type="entry name" value="MdcG"/>
    <property type="match status" value="1"/>
</dbReference>
<keyword evidence="1" id="KW-0808">Transferase</keyword>
<comment type="caution">
    <text evidence="5">The sequence shown here is derived from an EMBL/GenBank/DDBJ whole genome shotgun (WGS) entry which is preliminary data.</text>
</comment>
<organism evidence="5 6">
    <name type="scientific">Paenibacillus oralis</name>
    <dbReference type="NCBI Taxonomy" id="2490856"/>
    <lineage>
        <taxon>Bacteria</taxon>
        <taxon>Bacillati</taxon>
        <taxon>Bacillota</taxon>
        <taxon>Bacilli</taxon>
        <taxon>Bacillales</taxon>
        <taxon>Paenibacillaceae</taxon>
        <taxon>Paenibacillus</taxon>
    </lineage>
</organism>
<dbReference type="NCBIfam" id="NF002332">
    <property type="entry name" value="PRK01293.1"/>
    <property type="match status" value="1"/>
</dbReference>
<evidence type="ECO:0000313" key="6">
    <source>
        <dbReference type="Proteomes" id="UP000267017"/>
    </source>
</evidence>
<feature type="domain" description="Phosphoribosyl-dephospho-CoA transferase MdcG N-terminal" evidence="4">
    <location>
        <begin position="4"/>
        <end position="77"/>
    </location>
</feature>
<reference evidence="5 6" key="1">
    <citation type="submission" date="2018-11" db="EMBL/GenBank/DDBJ databases">
        <title>Genome sequencing of Paenibacillus sp. KCOM 3021 (= ChDC PVNT-B20).</title>
        <authorList>
            <person name="Kook J.-K."/>
            <person name="Park S.-N."/>
            <person name="Lim Y.K."/>
        </authorList>
    </citation>
    <scope>NUCLEOTIDE SEQUENCE [LARGE SCALE GENOMIC DNA]</scope>
    <source>
        <strain evidence="5 6">KCOM 3021</strain>
    </source>
</reference>
<evidence type="ECO:0000259" key="4">
    <source>
        <dbReference type="Pfam" id="PF20866"/>
    </source>
</evidence>
<dbReference type="Pfam" id="PF20866">
    <property type="entry name" value="MdcG_N"/>
    <property type="match status" value="1"/>
</dbReference>
<dbReference type="OrthoDB" id="1275217at2"/>
<dbReference type="InterPro" id="IPR049180">
    <property type="entry name" value="MdcG_C"/>
</dbReference>
<feature type="domain" description="Phosphoribosyl-dephospho-CoA transferase MdcG C-terminal" evidence="3">
    <location>
        <begin position="93"/>
        <end position="204"/>
    </location>
</feature>
<dbReference type="Proteomes" id="UP000267017">
    <property type="component" value="Unassembled WGS sequence"/>
</dbReference>
<evidence type="ECO:0000313" key="5">
    <source>
        <dbReference type="EMBL" id="RRJ67753.1"/>
    </source>
</evidence>
<dbReference type="GO" id="GO:0016779">
    <property type="term" value="F:nucleotidyltransferase activity"/>
    <property type="evidence" value="ECO:0007669"/>
    <property type="project" value="UniProtKB-KW"/>
</dbReference>
<keyword evidence="2" id="KW-0548">Nucleotidyltransferase</keyword>